<feature type="domain" description="SprT-like" evidence="5">
    <location>
        <begin position="4"/>
        <end position="148"/>
    </location>
</feature>
<dbReference type="InterPro" id="IPR006640">
    <property type="entry name" value="SprT-like_domain"/>
</dbReference>
<dbReference type="PATRIC" id="fig|1423754.3.peg.774"/>
<evidence type="ECO:0000313" key="6">
    <source>
        <dbReference type="EMBL" id="KRM40280.1"/>
    </source>
</evidence>
<comment type="cofactor">
    <cofactor evidence="4">
        <name>Zn(2+)</name>
        <dbReference type="ChEBI" id="CHEBI:29105"/>
    </cofactor>
    <text evidence="4">Binds 1 zinc ion.</text>
</comment>
<comment type="caution">
    <text evidence="6">The sequence shown here is derived from an EMBL/GenBank/DDBJ whole genome shotgun (WGS) entry which is preliminary data.</text>
</comment>
<dbReference type="HAMAP" id="MF_00745">
    <property type="entry name" value="SprT_like"/>
    <property type="match status" value="1"/>
</dbReference>
<feature type="binding site" evidence="4">
    <location>
        <position position="71"/>
    </location>
    <ligand>
        <name>Zn(2+)</name>
        <dbReference type="ChEBI" id="CHEBI:29105"/>
    </ligand>
</feature>
<dbReference type="EMBL" id="AZGI01000025">
    <property type="protein sequence ID" value="KRM40280.1"/>
    <property type="molecule type" value="Genomic_DNA"/>
</dbReference>
<evidence type="ECO:0000313" key="7">
    <source>
        <dbReference type="Proteomes" id="UP000051223"/>
    </source>
</evidence>
<dbReference type="NCBIfam" id="NF003339">
    <property type="entry name" value="PRK04351.1"/>
    <property type="match status" value="1"/>
</dbReference>
<accession>A0A0R1YCJ1</accession>
<feature type="binding site" evidence="4">
    <location>
        <position position="67"/>
    </location>
    <ligand>
        <name>Zn(2+)</name>
        <dbReference type="ChEBI" id="CHEBI:29105"/>
    </ligand>
</feature>
<comment type="similarity">
    <text evidence="4">Belongs to the SprT family.</text>
</comment>
<protein>
    <recommendedName>
        <fullName evidence="4">Protein SprT-like</fullName>
    </recommendedName>
</protein>
<sequence length="152" mass="18336">MNQTELQNLVEKISLKYFSRPFIHQVKINRRMKTTGGRYHLDDHHIEINAHFLTAEHYDDLVGIIKHELCHYHLHLLGRGYQHRNRDFKFLLQKVGGSRYAPDIGLRQKRKINYLYICQSCKQQYPRNRRINTRRYRCGKCQGKLILAKKFK</sequence>
<evidence type="ECO:0000256" key="4">
    <source>
        <dbReference type="HAMAP-Rule" id="MF_00745"/>
    </source>
</evidence>
<evidence type="ECO:0000256" key="2">
    <source>
        <dbReference type="ARBA" id="ARBA00022723"/>
    </source>
</evidence>
<dbReference type="Pfam" id="PF10263">
    <property type="entry name" value="SprT-like"/>
    <property type="match status" value="1"/>
</dbReference>
<dbReference type="RefSeq" id="WP_025079870.1">
    <property type="nucleotide sequence ID" value="NZ_AZGI01000025.1"/>
</dbReference>
<evidence type="ECO:0000259" key="5">
    <source>
        <dbReference type="SMART" id="SM00731"/>
    </source>
</evidence>
<keyword evidence="7" id="KW-1185">Reference proteome</keyword>
<dbReference type="InterPro" id="IPR023524">
    <property type="entry name" value="Uncharacterised_SprT-like"/>
</dbReference>
<keyword evidence="1 4" id="KW-0963">Cytoplasm</keyword>
<comment type="subcellular location">
    <subcellularLocation>
        <location evidence="4">Cytoplasm</location>
    </subcellularLocation>
</comment>
<dbReference type="GO" id="GO:0008270">
    <property type="term" value="F:zinc ion binding"/>
    <property type="evidence" value="ECO:0007669"/>
    <property type="project" value="UniProtKB-UniRule"/>
</dbReference>
<dbReference type="OrthoDB" id="9799909at2"/>
<keyword evidence="3 4" id="KW-0862">Zinc</keyword>
<organism evidence="6 7">
    <name type="scientific">Lactobacillus hamsteri DSM 5661 = JCM 6256</name>
    <dbReference type="NCBI Taxonomy" id="1423754"/>
    <lineage>
        <taxon>Bacteria</taxon>
        <taxon>Bacillati</taxon>
        <taxon>Bacillota</taxon>
        <taxon>Bacilli</taxon>
        <taxon>Lactobacillales</taxon>
        <taxon>Lactobacillaceae</taxon>
        <taxon>Lactobacillus</taxon>
    </lineage>
</organism>
<reference evidence="6 7" key="1">
    <citation type="journal article" date="2015" name="Genome Announc.">
        <title>Expanding the biotechnology potential of lactobacilli through comparative genomics of 213 strains and associated genera.</title>
        <authorList>
            <person name="Sun Z."/>
            <person name="Harris H.M."/>
            <person name="McCann A."/>
            <person name="Guo C."/>
            <person name="Argimon S."/>
            <person name="Zhang W."/>
            <person name="Yang X."/>
            <person name="Jeffery I.B."/>
            <person name="Cooney J.C."/>
            <person name="Kagawa T.F."/>
            <person name="Liu W."/>
            <person name="Song Y."/>
            <person name="Salvetti E."/>
            <person name="Wrobel A."/>
            <person name="Rasinkangas P."/>
            <person name="Parkhill J."/>
            <person name="Rea M.C."/>
            <person name="O'Sullivan O."/>
            <person name="Ritari J."/>
            <person name="Douillard F.P."/>
            <person name="Paul Ross R."/>
            <person name="Yang R."/>
            <person name="Briner A.E."/>
            <person name="Felis G.E."/>
            <person name="de Vos W.M."/>
            <person name="Barrangou R."/>
            <person name="Klaenhammer T.R."/>
            <person name="Caufield P.W."/>
            <person name="Cui Y."/>
            <person name="Zhang H."/>
            <person name="O'Toole P.W."/>
        </authorList>
    </citation>
    <scope>NUCLEOTIDE SEQUENCE [LARGE SCALE GENOMIC DNA]</scope>
    <source>
        <strain evidence="6 7">DSM 5661</strain>
    </source>
</reference>
<evidence type="ECO:0000256" key="3">
    <source>
        <dbReference type="ARBA" id="ARBA00022833"/>
    </source>
</evidence>
<name>A0A0R1YCJ1_9LACO</name>
<gene>
    <name evidence="6" type="ORF">FC39_GL000752</name>
</gene>
<proteinExistence type="inferred from homology"/>
<dbReference type="GO" id="GO:0005737">
    <property type="term" value="C:cytoplasm"/>
    <property type="evidence" value="ECO:0007669"/>
    <property type="project" value="UniProtKB-SubCell"/>
</dbReference>
<dbReference type="SMART" id="SM00731">
    <property type="entry name" value="SprT"/>
    <property type="match status" value="1"/>
</dbReference>
<dbReference type="InterPro" id="IPR035240">
    <property type="entry name" value="SprT_Zn_ribbon"/>
</dbReference>
<dbReference type="STRING" id="1423754.FC39_GL000752"/>
<dbReference type="AlphaFoldDB" id="A0A0R1YCJ1"/>
<dbReference type="eggNOG" id="COG3091">
    <property type="taxonomic scope" value="Bacteria"/>
</dbReference>
<keyword evidence="2 4" id="KW-0479">Metal-binding</keyword>
<evidence type="ECO:0000256" key="1">
    <source>
        <dbReference type="ARBA" id="ARBA00022490"/>
    </source>
</evidence>
<dbReference type="Proteomes" id="UP000051223">
    <property type="component" value="Unassembled WGS sequence"/>
</dbReference>
<feature type="active site" evidence="4">
    <location>
        <position position="68"/>
    </location>
</feature>
<dbReference type="Pfam" id="PF17283">
    <property type="entry name" value="Zn_ribbon_SprT"/>
    <property type="match status" value="1"/>
</dbReference>
<dbReference type="GO" id="GO:0006950">
    <property type="term" value="P:response to stress"/>
    <property type="evidence" value="ECO:0007669"/>
    <property type="project" value="UniProtKB-ARBA"/>
</dbReference>